<evidence type="ECO:0000256" key="7">
    <source>
        <dbReference type="ARBA" id="ARBA00022989"/>
    </source>
</evidence>
<proteinExistence type="inferred from homology"/>
<dbReference type="PANTHER" id="PTHR31646">
    <property type="entry name" value="ALPHA-1,2-MANNOSYLTRANSFERASE MNN2"/>
    <property type="match status" value="1"/>
</dbReference>
<feature type="region of interest" description="Disordered" evidence="11">
    <location>
        <begin position="1"/>
        <end position="26"/>
    </location>
</feature>
<reference evidence="12" key="1">
    <citation type="journal article" date="2020" name="bioRxiv">
        <title>Comparative genomics of Chlamydomonas.</title>
        <authorList>
            <person name="Craig R.J."/>
            <person name="Hasan A.R."/>
            <person name="Ness R.W."/>
            <person name="Keightley P.D."/>
        </authorList>
    </citation>
    <scope>NUCLEOTIDE SEQUENCE</scope>
    <source>
        <strain evidence="12">CCAP 11/70</strain>
    </source>
</reference>
<dbReference type="GO" id="GO:0046354">
    <property type="term" value="P:mannan biosynthetic process"/>
    <property type="evidence" value="ECO:0007669"/>
    <property type="project" value="TreeGrafter"/>
</dbReference>
<keyword evidence="7" id="KW-1133">Transmembrane helix</keyword>
<accession>A0A836C6A9</accession>
<evidence type="ECO:0000313" key="12">
    <source>
        <dbReference type="EMBL" id="KAG2500724.1"/>
    </source>
</evidence>
<sequence>MQESKQLPGEARSLSSSQEHEYRPQPRALHADDIKRYWVQTAATTKTNVSVTAMKQKLLDYLLSDRFQPPAANAPHRGIVIPTGGKHYLPQAIVALRTLRHHLGCTIPVQLVWCGKDEMLEPVWSFLEREFAPLTGYDACAHESLPGHWYKGPSKGFNLKAYGLLAAPFKEVLLWDSDVVPAVCPDSLFDSEEFKLHGNMFWGDVYGEGMFQKKVYRLLGLQDQVHDLIATGKGIFNRYAESGAMMVDRTRHLDMLEWAWWMNAMGHDLTYNYMYGDKDTFGVAFAMAGKPTEYYQVPVPPGGVWTHDSNLDWHPDKKQLLRQGHWWMNSLAHFSPSGQVLWQHRVTGEIHMWADAPPRDELVSPPMPSSWTMYHMAFAPNDGSAQFPSIVVMPYNLTWLHAISATTPATPGCPPLVWAAYWHMRTHAVPVAVNTTLEELCCGHGHAQGEGGASTGGGSWAALRQRSLVTLDTGAGAIAAQGAKHHPCWGAAGDRPHLLGINEAWERRTNGPYSGWGVPREPLWAVPLNMTELWVTWAAMNETWHWQHAQEALRPLMKKRRRDRS</sequence>
<dbReference type="PANTHER" id="PTHR31646:SF1">
    <property type="entry name" value="ALPHA-1,2-MANNOSYLTRANSFERASE MNN2"/>
    <property type="match status" value="1"/>
</dbReference>
<dbReference type="Pfam" id="PF11051">
    <property type="entry name" value="Mannosyl_trans3"/>
    <property type="match status" value="1"/>
</dbReference>
<evidence type="ECO:0000256" key="9">
    <source>
        <dbReference type="ARBA" id="ARBA00023136"/>
    </source>
</evidence>
<dbReference type="InterPro" id="IPR022751">
    <property type="entry name" value="Alpha_mannosyltransferase"/>
</dbReference>
<keyword evidence="4" id="KW-0808">Transferase</keyword>
<dbReference type="Proteomes" id="UP000612055">
    <property type="component" value="Unassembled WGS sequence"/>
</dbReference>
<keyword evidence="6" id="KW-0735">Signal-anchor</keyword>
<dbReference type="GO" id="GO:0000139">
    <property type="term" value="C:Golgi membrane"/>
    <property type="evidence" value="ECO:0007669"/>
    <property type="project" value="UniProtKB-SubCell"/>
</dbReference>
<evidence type="ECO:0000256" key="6">
    <source>
        <dbReference type="ARBA" id="ARBA00022968"/>
    </source>
</evidence>
<dbReference type="InterPro" id="IPR029044">
    <property type="entry name" value="Nucleotide-diphossugar_trans"/>
</dbReference>
<dbReference type="SUPFAM" id="SSF53448">
    <property type="entry name" value="Nucleotide-diphospho-sugar transferases"/>
    <property type="match status" value="1"/>
</dbReference>
<keyword evidence="9" id="KW-0472">Membrane</keyword>
<evidence type="ECO:0008006" key="14">
    <source>
        <dbReference type="Google" id="ProtNLM"/>
    </source>
</evidence>
<gene>
    <name evidence="12" type="ORF">HYH03_001488</name>
</gene>
<comment type="similarity">
    <text evidence="3">Belongs to the MNN1/MNT family.</text>
</comment>
<protein>
    <recommendedName>
        <fullName evidence="14">Mannosyltransferase putative-domain-containing protein</fullName>
    </recommendedName>
</protein>
<evidence type="ECO:0000256" key="5">
    <source>
        <dbReference type="ARBA" id="ARBA00022692"/>
    </source>
</evidence>
<comment type="subcellular location">
    <subcellularLocation>
        <location evidence="10">Endomembrane system</location>
        <topology evidence="10">Single-pass membrane protein</topology>
    </subcellularLocation>
    <subcellularLocation>
        <location evidence="1">Golgi apparatus membrane</location>
    </subcellularLocation>
    <subcellularLocation>
        <location evidence="2">Membrane</location>
        <topology evidence="2">Single-pass type II membrane protein</topology>
    </subcellularLocation>
</comment>
<dbReference type="EMBL" id="JAEHOE010000003">
    <property type="protein sequence ID" value="KAG2500724.1"/>
    <property type="molecule type" value="Genomic_DNA"/>
</dbReference>
<name>A0A836C6A9_9CHLO</name>
<evidence type="ECO:0000313" key="13">
    <source>
        <dbReference type="Proteomes" id="UP000612055"/>
    </source>
</evidence>
<keyword evidence="8" id="KW-0333">Golgi apparatus</keyword>
<dbReference type="GO" id="GO:0000026">
    <property type="term" value="F:alpha-1,2-mannosyltransferase activity"/>
    <property type="evidence" value="ECO:0007669"/>
    <property type="project" value="TreeGrafter"/>
</dbReference>
<comment type="caution">
    <text evidence="12">The sequence shown here is derived from an EMBL/GenBank/DDBJ whole genome shotgun (WGS) entry which is preliminary data.</text>
</comment>
<evidence type="ECO:0000256" key="2">
    <source>
        <dbReference type="ARBA" id="ARBA00004606"/>
    </source>
</evidence>
<evidence type="ECO:0000256" key="10">
    <source>
        <dbReference type="ARBA" id="ARBA00037847"/>
    </source>
</evidence>
<evidence type="ECO:0000256" key="3">
    <source>
        <dbReference type="ARBA" id="ARBA00009105"/>
    </source>
</evidence>
<evidence type="ECO:0000256" key="8">
    <source>
        <dbReference type="ARBA" id="ARBA00023034"/>
    </source>
</evidence>
<evidence type="ECO:0000256" key="4">
    <source>
        <dbReference type="ARBA" id="ARBA00022679"/>
    </source>
</evidence>
<evidence type="ECO:0000256" key="1">
    <source>
        <dbReference type="ARBA" id="ARBA00004394"/>
    </source>
</evidence>
<dbReference type="OrthoDB" id="525577at2759"/>
<organism evidence="12 13">
    <name type="scientific">Edaphochlamys debaryana</name>
    <dbReference type="NCBI Taxonomy" id="47281"/>
    <lineage>
        <taxon>Eukaryota</taxon>
        <taxon>Viridiplantae</taxon>
        <taxon>Chlorophyta</taxon>
        <taxon>core chlorophytes</taxon>
        <taxon>Chlorophyceae</taxon>
        <taxon>CS clade</taxon>
        <taxon>Chlamydomonadales</taxon>
        <taxon>Chlamydomonadales incertae sedis</taxon>
        <taxon>Edaphochlamys</taxon>
    </lineage>
</organism>
<keyword evidence="13" id="KW-1185">Reference proteome</keyword>
<evidence type="ECO:0000256" key="11">
    <source>
        <dbReference type="SAM" id="MobiDB-lite"/>
    </source>
</evidence>
<keyword evidence="5" id="KW-0812">Transmembrane</keyword>
<dbReference type="AlphaFoldDB" id="A0A836C6A9"/>